<organism evidence="2 3">
    <name type="scientific">Luteibacter pinisoli</name>
    <dbReference type="NCBI Taxonomy" id="2589080"/>
    <lineage>
        <taxon>Bacteria</taxon>
        <taxon>Pseudomonadati</taxon>
        <taxon>Pseudomonadota</taxon>
        <taxon>Gammaproteobacteria</taxon>
        <taxon>Lysobacterales</taxon>
        <taxon>Rhodanobacteraceae</taxon>
        <taxon>Luteibacter</taxon>
    </lineage>
</organism>
<proteinExistence type="predicted"/>
<protein>
    <submittedName>
        <fullName evidence="2">Uncharacterized protein</fullName>
    </submittedName>
</protein>
<dbReference type="RefSeq" id="WP_139985208.1">
    <property type="nucleotide sequence ID" value="NZ_CP041046.1"/>
</dbReference>
<evidence type="ECO:0000313" key="2">
    <source>
        <dbReference type="EMBL" id="QDE41286.1"/>
    </source>
</evidence>
<evidence type="ECO:0000256" key="1">
    <source>
        <dbReference type="SAM" id="MobiDB-lite"/>
    </source>
</evidence>
<accession>A0A4Y5Z8J3</accession>
<dbReference type="OrthoDB" id="144093at135614"/>
<feature type="compositionally biased region" description="Basic and acidic residues" evidence="1">
    <location>
        <begin position="42"/>
        <end position="55"/>
    </location>
</feature>
<dbReference type="Proteomes" id="UP000316093">
    <property type="component" value="Chromosome"/>
</dbReference>
<dbReference type="InterPro" id="IPR029083">
    <property type="entry name" value="Imm32"/>
</dbReference>
<evidence type="ECO:0000313" key="3">
    <source>
        <dbReference type="Proteomes" id="UP000316093"/>
    </source>
</evidence>
<sequence>MKLFGRSKMAPDTLLTMDEVTFLAGPEQLRSLAQFFLSQAEKQEAGTGRDHEHYSDTPGAIDGDHEVIVADPKILSG</sequence>
<name>A0A4Y5Z8J3_9GAMM</name>
<feature type="region of interest" description="Disordered" evidence="1">
    <location>
        <begin position="42"/>
        <end position="62"/>
    </location>
</feature>
<gene>
    <name evidence="2" type="ORF">FIV34_19850</name>
</gene>
<dbReference type="KEGG" id="lpy:FIV34_19850"/>
<dbReference type="Pfam" id="PF15566">
    <property type="entry name" value="Imm32"/>
    <property type="match status" value="1"/>
</dbReference>
<reference evidence="2 3" key="1">
    <citation type="submission" date="2019-06" db="EMBL/GenBank/DDBJ databases">
        <title>A complete genome sequence for Luteibacter pinisoli MAH-14.</title>
        <authorList>
            <person name="Baltrus D.A."/>
        </authorList>
    </citation>
    <scope>NUCLEOTIDE SEQUENCE [LARGE SCALE GENOMIC DNA]</scope>
    <source>
        <strain evidence="2 3">MAH-14</strain>
    </source>
</reference>
<dbReference type="AlphaFoldDB" id="A0A4Y5Z8J3"/>
<keyword evidence="3" id="KW-1185">Reference proteome</keyword>
<dbReference type="EMBL" id="CP041046">
    <property type="protein sequence ID" value="QDE41286.1"/>
    <property type="molecule type" value="Genomic_DNA"/>
</dbReference>